<dbReference type="EnsemblPlants" id="AUR62013413-RA">
    <property type="protein sequence ID" value="AUR62013413-RA:cds"/>
    <property type="gene ID" value="AUR62013413"/>
</dbReference>
<dbReference type="PANTHER" id="PTHR47074:SF21">
    <property type="entry name" value="RNASE H TYPE-1 DOMAIN-CONTAINING PROTEIN"/>
    <property type="match status" value="1"/>
</dbReference>
<protein>
    <recommendedName>
        <fullName evidence="1">RNase H type-1 domain-containing protein</fullName>
    </recommendedName>
</protein>
<dbReference type="Gene3D" id="3.30.420.10">
    <property type="entry name" value="Ribonuclease H-like superfamily/Ribonuclease H"/>
    <property type="match status" value="1"/>
</dbReference>
<proteinExistence type="predicted"/>
<dbReference type="SUPFAM" id="SSF53098">
    <property type="entry name" value="Ribonuclease H-like"/>
    <property type="match status" value="1"/>
</dbReference>
<dbReference type="Gramene" id="AUR62013413-RA">
    <property type="protein sequence ID" value="AUR62013413-RA:cds"/>
    <property type="gene ID" value="AUR62013413"/>
</dbReference>
<evidence type="ECO:0000259" key="1">
    <source>
        <dbReference type="Pfam" id="PF13456"/>
    </source>
</evidence>
<name>A0A803LHG6_CHEQI</name>
<evidence type="ECO:0000313" key="3">
    <source>
        <dbReference type="Proteomes" id="UP000596660"/>
    </source>
</evidence>
<dbReference type="OMA" id="WEMIVAT"/>
<dbReference type="GO" id="GO:0003676">
    <property type="term" value="F:nucleic acid binding"/>
    <property type="evidence" value="ECO:0007669"/>
    <property type="project" value="InterPro"/>
</dbReference>
<sequence>MKDCRARMDSLMQETQSDEVIAQMRALDDRMDELERREEMYWKQRSRQEWLKNGDKNSTFFHMKAKQRSERNNIKKIKNAAGDIFEDEDQISEIFVDYFDSLFASNSQVEVEPVIDKVEEIVTDRQRSTIASPFTADKNVMDAKVVRDLWDGRSWDMSNCWIYDHKKKDVLDTIHKAVGIVGEYEQACDPAHSISAVEPLTNQWCAPPPAIIKVNSNAALFNTNHVGFGGVMRDNVGDVVAATCLQIVGRFDVDVVEAMAMRHALKIAMESGFVRLCLETDNLKLHSHLKKSKYDQTTFGIVVKDILTLASSCHSCVFEFVKREGNKVAHSLAKLSSTFDTLRVWLEEYPSGIHELVMADSSSSST</sequence>
<reference evidence="2" key="1">
    <citation type="journal article" date="2017" name="Nature">
        <title>The genome of Chenopodium quinoa.</title>
        <authorList>
            <person name="Jarvis D.E."/>
            <person name="Ho Y.S."/>
            <person name="Lightfoot D.J."/>
            <person name="Schmoeckel S.M."/>
            <person name="Li B."/>
            <person name="Borm T.J.A."/>
            <person name="Ohyanagi H."/>
            <person name="Mineta K."/>
            <person name="Michell C.T."/>
            <person name="Saber N."/>
            <person name="Kharbatia N.M."/>
            <person name="Rupper R.R."/>
            <person name="Sharp A.R."/>
            <person name="Dally N."/>
            <person name="Boughton B.A."/>
            <person name="Woo Y.H."/>
            <person name="Gao G."/>
            <person name="Schijlen E.G.W.M."/>
            <person name="Guo X."/>
            <person name="Momin A.A."/>
            <person name="Negrao S."/>
            <person name="Al-Babili S."/>
            <person name="Gehring C."/>
            <person name="Roessner U."/>
            <person name="Jung C."/>
            <person name="Murphy K."/>
            <person name="Arold S.T."/>
            <person name="Gojobori T."/>
            <person name="van der Linden C.G."/>
            <person name="van Loo E.N."/>
            <person name="Jellen E.N."/>
            <person name="Maughan P.J."/>
            <person name="Tester M."/>
        </authorList>
    </citation>
    <scope>NUCLEOTIDE SEQUENCE [LARGE SCALE GENOMIC DNA]</scope>
    <source>
        <strain evidence="2">cv. PI 614886</strain>
    </source>
</reference>
<dbReference type="InterPro" id="IPR012337">
    <property type="entry name" value="RNaseH-like_sf"/>
</dbReference>
<dbReference type="Proteomes" id="UP000596660">
    <property type="component" value="Unplaced"/>
</dbReference>
<dbReference type="PANTHER" id="PTHR47074">
    <property type="entry name" value="BNAC02G40300D PROTEIN"/>
    <property type="match status" value="1"/>
</dbReference>
<dbReference type="InterPro" id="IPR052929">
    <property type="entry name" value="RNase_H-like_EbsB-rel"/>
</dbReference>
<dbReference type="InterPro" id="IPR036397">
    <property type="entry name" value="RNaseH_sf"/>
</dbReference>
<accession>A0A803LHG6</accession>
<evidence type="ECO:0000313" key="2">
    <source>
        <dbReference type="EnsemblPlants" id="AUR62013413-RA:cds"/>
    </source>
</evidence>
<dbReference type="InterPro" id="IPR002156">
    <property type="entry name" value="RNaseH_domain"/>
</dbReference>
<dbReference type="InterPro" id="IPR044730">
    <property type="entry name" value="RNase_H-like_dom_plant"/>
</dbReference>
<dbReference type="CDD" id="cd06222">
    <property type="entry name" value="RNase_H_like"/>
    <property type="match status" value="1"/>
</dbReference>
<feature type="domain" description="RNase H type-1" evidence="1">
    <location>
        <begin position="221"/>
        <end position="335"/>
    </location>
</feature>
<dbReference type="GO" id="GO:0004523">
    <property type="term" value="F:RNA-DNA hybrid ribonuclease activity"/>
    <property type="evidence" value="ECO:0007669"/>
    <property type="project" value="InterPro"/>
</dbReference>
<reference evidence="2" key="2">
    <citation type="submission" date="2021-03" db="UniProtKB">
        <authorList>
            <consortium name="EnsemblPlants"/>
        </authorList>
    </citation>
    <scope>IDENTIFICATION</scope>
</reference>
<dbReference type="Pfam" id="PF13456">
    <property type="entry name" value="RVT_3"/>
    <property type="match status" value="1"/>
</dbReference>
<keyword evidence="3" id="KW-1185">Reference proteome</keyword>
<dbReference type="AlphaFoldDB" id="A0A803LHG6"/>
<organism evidence="2 3">
    <name type="scientific">Chenopodium quinoa</name>
    <name type="common">Quinoa</name>
    <dbReference type="NCBI Taxonomy" id="63459"/>
    <lineage>
        <taxon>Eukaryota</taxon>
        <taxon>Viridiplantae</taxon>
        <taxon>Streptophyta</taxon>
        <taxon>Embryophyta</taxon>
        <taxon>Tracheophyta</taxon>
        <taxon>Spermatophyta</taxon>
        <taxon>Magnoliopsida</taxon>
        <taxon>eudicotyledons</taxon>
        <taxon>Gunneridae</taxon>
        <taxon>Pentapetalae</taxon>
        <taxon>Caryophyllales</taxon>
        <taxon>Chenopodiaceae</taxon>
        <taxon>Chenopodioideae</taxon>
        <taxon>Atripliceae</taxon>
        <taxon>Chenopodium</taxon>
    </lineage>
</organism>